<feature type="domain" description="ABC transporter" evidence="5">
    <location>
        <begin position="13"/>
        <end position="220"/>
    </location>
</feature>
<dbReference type="InterPro" id="IPR003593">
    <property type="entry name" value="AAA+_ATPase"/>
</dbReference>
<dbReference type="PANTHER" id="PTHR43335">
    <property type="entry name" value="ABC TRANSPORTER, ATP-BINDING PROTEIN"/>
    <property type="match status" value="1"/>
</dbReference>
<evidence type="ECO:0000256" key="3">
    <source>
        <dbReference type="ARBA" id="ARBA00022741"/>
    </source>
</evidence>
<dbReference type="InterPro" id="IPR027417">
    <property type="entry name" value="P-loop_NTPase"/>
</dbReference>
<dbReference type="GO" id="GO:0016887">
    <property type="term" value="F:ATP hydrolysis activity"/>
    <property type="evidence" value="ECO:0007669"/>
    <property type="project" value="InterPro"/>
</dbReference>
<proteinExistence type="inferred from homology"/>
<dbReference type="GO" id="GO:0005524">
    <property type="term" value="F:ATP binding"/>
    <property type="evidence" value="ECO:0007669"/>
    <property type="project" value="UniProtKB-KW"/>
</dbReference>
<reference evidence="6" key="1">
    <citation type="submission" date="2019-11" db="EMBL/GenBank/DDBJ databases">
        <authorList>
            <person name="Feng L."/>
        </authorList>
    </citation>
    <scope>NUCLEOTIDE SEQUENCE</scope>
    <source>
        <strain evidence="6">RgnavusLFYP19</strain>
    </source>
</reference>
<dbReference type="EMBL" id="CACRUK010000041">
    <property type="protein sequence ID" value="VYU55366.1"/>
    <property type="molecule type" value="Genomic_DNA"/>
</dbReference>
<sequence length="221" mass="24441">MREEVSDKMKAVVEINKLSKSFGKEKVLREISHCFETGRIHGIIGFNGSGKTVLFKCICGFLKPDSGSVKVHGQRIGKEIDFPKSLGMIIENPGFLPHLSGYANLKRLADLQRLIGKAEVMEAIARVGLDPLSKKKVGQYSLGMRERLGIAQAIMENPDLLILDEPFNGLDKRGVAEVCRLFEELREQGKTILLAAHNMPEFEGLCDTVCEMDAGVLTQVK</sequence>
<accession>A0A6N3FU27</accession>
<name>A0A6N3FU27_MEDGN</name>
<keyword evidence="4 6" id="KW-0067">ATP-binding</keyword>
<organism evidence="6">
    <name type="scientific">Mediterraneibacter gnavus</name>
    <name type="common">Ruminococcus gnavus</name>
    <dbReference type="NCBI Taxonomy" id="33038"/>
    <lineage>
        <taxon>Bacteria</taxon>
        <taxon>Bacillati</taxon>
        <taxon>Bacillota</taxon>
        <taxon>Clostridia</taxon>
        <taxon>Lachnospirales</taxon>
        <taxon>Lachnospiraceae</taxon>
        <taxon>Mediterraneibacter</taxon>
    </lineage>
</organism>
<dbReference type="Gene3D" id="3.40.50.300">
    <property type="entry name" value="P-loop containing nucleotide triphosphate hydrolases"/>
    <property type="match status" value="1"/>
</dbReference>
<dbReference type="SMART" id="SM00382">
    <property type="entry name" value="AAA"/>
    <property type="match status" value="1"/>
</dbReference>
<dbReference type="Pfam" id="PF00005">
    <property type="entry name" value="ABC_tran"/>
    <property type="match status" value="1"/>
</dbReference>
<evidence type="ECO:0000259" key="5">
    <source>
        <dbReference type="PROSITE" id="PS50893"/>
    </source>
</evidence>
<gene>
    <name evidence="6" type="primary">artM_2</name>
    <name evidence="6" type="ORF">RGLFYP19_02722</name>
</gene>
<dbReference type="PROSITE" id="PS50893">
    <property type="entry name" value="ABC_TRANSPORTER_2"/>
    <property type="match status" value="1"/>
</dbReference>
<keyword evidence="2" id="KW-0813">Transport</keyword>
<dbReference type="InterPro" id="IPR003439">
    <property type="entry name" value="ABC_transporter-like_ATP-bd"/>
</dbReference>
<evidence type="ECO:0000313" key="6">
    <source>
        <dbReference type="EMBL" id="VYU55366.1"/>
    </source>
</evidence>
<evidence type="ECO:0000256" key="4">
    <source>
        <dbReference type="ARBA" id="ARBA00022840"/>
    </source>
</evidence>
<evidence type="ECO:0000256" key="1">
    <source>
        <dbReference type="ARBA" id="ARBA00005417"/>
    </source>
</evidence>
<dbReference type="SUPFAM" id="SSF52540">
    <property type="entry name" value="P-loop containing nucleoside triphosphate hydrolases"/>
    <property type="match status" value="1"/>
</dbReference>
<keyword evidence="3" id="KW-0547">Nucleotide-binding</keyword>
<dbReference type="AlphaFoldDB" id="A0A6N3FU27"/>
<comment type="similarity">
    <text evidence="1">Belongs to the ABC transporter superfamily.</text>
</comment>
<evidence type="ECO:0000256" key="2">
    <source>
        <dbReference type="ARBA" id="ARBA00022448"/>
    </source>
</evidence>
<protein>
    <submittedName>
        <fullName evidence="6">Arginine transport ATP-binding protein ArtM</fullName>
    </submittedName>
</protein>
<dbReference type="PANTHER" id="PTHR43335:SF4">
    <property type="entry name" value="ABC TRANSPORTER, ATP-BINDING PROTEIN"/>
    <property type="match status" value="1"/>
</dbReference>